<keyword evidence="2" id="KW-0677">Repeat</keyword>
<dbReference type="Gene3D" id="1.20.80.10">
    <property type="match status" value="1"/>
</dbReference>
<evidence type="ECO:0000259" key="7">
    <source>
        <dbReference type="PROSITE" id="PS51228"/>
    </source>
</evidence>
<accession>A0A1I7X746</accession>
<evidence type="ECO:0000256" key="3">
    <source>
        <dbReference type="ARBA" id="ARBA00023043"/>
    </source>
</evidence>
<proteinExistence type="predicted"/>
<dbReference type="InterPro" id="IPR014352">
    <property type="entry name" value="FERM/acyl-CoA-bd_prot_sf"/>
</dbReference>
<keyword evidence="6" id="KW-0472">Membrane</keyword>
<dbReference type="PROSITE" id="PS51228">
    <property type="entry name" value="ACB_2"/>
    <property type="match status" value="1"/>
</dbReference>
<dbReference type="PROSITE" id="PS50088">
    <property type="entry name" value="ANK_REPEAT"/>
    <property type="match status" value="1"/>
</dbReference>
<evidence type="ECO:0000256" key="2">
    <source>
        <dbReference type="ARBA" id="ARBA00022737"/>
    </source>
</evidence>
<dbReference type="GO" id="GO:0000062">
    <property type="term" value="F:fatty-acyl-CoA binding"/>
    <property type="evidence" value="ECO:0007669"/>
    <property type="project" value="InterPro"/>
</dbReference>
<keyword evidence="6" id="KW-1133">Transmembrane helix</keyword>
<dbReference type="SMART" id="SM00248">
    <property type="entry name" value="ANK"/>
    <property type="match status" value="2"/>
</dbReference>
<dbReference type="InterPro" id="IPR036770">
    <property type="entry name" value="Ankyrin_rpt-contain_sf"/>
</dbReference>
<evidence type="ECO:0000256" key="6">
    <source>
        <dbReference type="SAM" id="Phobius"/>
    </source>
</evidence>
<evidence type="ECO:0000313" key="9">
    <source>
        <dbReference type="WBParaSite" id="Hba_13251"/>
    </source>
</evidence>
<sequence length="273" mass="30695">MFAVQLARIYQSWIGCKSNNNRCATVEDFNEDFMDKEEENIDQDVRARFKSAADYLPNVIGRLDTGHITQFYALYKQATAGPANPVDRPSVLDMKGRRKFDAWAELGEMSKETAMKTYVAKMDYMDLGWDPTINRSAQGFGQRPSRMAATDEMTALHWAIDSGCDRVVQFLIENGADVNAVDPEGNTPLHFGSIFLFYTFIVLCISKIFLEIVPLSLFLNYLYVIFVLAAYCHRIRSAEQLITAGADRTLQNHDGQTASEACDEPNLAATLRA</sequence>
<reference evidence="9" key="1">
    <citation type="submission" date="2016-11" db="UniProtKB">
        <authorList>
            <consortium name="WormBaseParasite"/>
        </authorList>
    </citation>
    <scope>IDENTIFICATION</scope>
</reference>
<keyword evidence="8" id="KW-1185">Reference proteome</keyword>
<dbReference type="SUPFAM" id="SSF47027">
    <property type="entry name" value="Acyl-CoA binding protein"/>
    <property type="match status" value="1"/>
</dbReference>
<evidence type="ECO:0000256" key="4">
    <source>
        <dbReference type="ARBA" id="ARBA00023121"/>
    </source>
</evidence>
<keyword evidence="4" id="KW-0446">Lipid-binding</keyword>
<organism evidence="8 9">
    <name type="scientific">Heterorhabditis bacteriophora</name>
    <name type="common">Entomopathogenic nematode worm</name>
    <dbReference type="NCBI Taxonomy" id="37862"/>
    <lineage>
        <taxon>Eukaryota</taxon>
        <taxon>Metazoa</taxon>
        <taxon>Ecdysozoa</taxon>
        <taxon>Nematoda</taxon>
        <taxon>Chromadorea</taxon>
        <taxon>Rhabditida</taxon>
        <taxon>Rhabditina</taxon>
        <taxon>Rhabditomorpha</taxon>
        <taxon>Strongyloidea</taxon>
        <taxon>Heterorhabditidae</taxon>
        <taxon>Heterorhabditis</taxon>
    </lineage>
</organism>
<dbReference type="PROSITE" id="PS50297">
    <property type="entry name" value="ANK_REP_REGION"/>
    <property type="match status" value="1"/>
</dbReference>
<dbReference type="PANTHER" id="PTHR24119">
    <property type="entry name" value="ACYL-COA-BINDING DOMAIN-CONTAINING PROTEIN 6"/>
    <property type="match status" value="1"/>
</dbReference>
<name>A0A1I7X746_HETBA</name>
<dbReference type="Gene3D" id="1.25.40.20">
    <property type="entry name" value="Ankyrin repeat-containing domain"/>
    <property type="match status" value="1"/>
</dbReference>
<dbReference type="WBParaSite" id="Hba_13251">
    <property type="protein sequence ID" value="Hba_13251"/>
    <property type="gene ID" value="Hba_13251"/>
</dbReference>
<feature type="domain" description="ACB" evidence="7">
    <location>
        <begin position="45"/>
        <end position="131"/>
    </location>
</feature>
<dbReference type="PANTHER" id="PTHR24119:SF0">
    <property type="entry name" value="ACYL-COA-BINDING DOMAIN-CONTAINING PROTEIN 6"/>
    <property type="match status" value="1"/>
</dbReference>
<dbReference type="Pfam" id="PF13637">
    <property type="entry name" value="Ank_4"/>
    <property type="match status" value="1"/>
</dbReference>
<dbReference type="PRINTS" id="PR00689">
    <property type="entry name" value="ACOABINDINGP"/>
</dbReference>
<feature type="transmembrane region" description="Helical" evidence="6">
    <location>
        <begin position="215"/>
        <end position="232"/>
    </location>
</feature>
<keyword evidence="3 5" id="KW-0040">ANK repeat</keyword>
<evidence type="ECO:0000256" key="5">
    <source>
        <dbReference type="PROSITE-ProRule" id="PRU00023"/>
    </source>
</evidence>
<dbReference type="InterPro" id="IPR000582">
    <property type="entry name" value="Acyl-CoA-binding_protein"/>
</dbReference>
<protein>
    <recommendedName>
        <fullName evidence="1">Acyl-CoA-binding domain-containing protein 6</fullName>
    </recommendedName>
</protein>
<evidence type="ECO:0000313" key="8">
    <source>
        <dbReference type="Proteomes" id="UP000095283"/>
    </source>
</evidence>
<keyword evidence="6" id="KW-0812">Transmembrane</keyword>
<dbReference type="Pfam" id="PF00887">
    <property type="entry name" value="ACBP"/>
    <property type="match status" value="1"/>
</dbReference>
<dbReference type="AlphaFoldDB" id="A0A1I7X746"/>
<dbReference type="Proteomes" id="UP000095283">
    <property type="component" value="Unplaced"/>
</dbReference>
<dbReference type="SUPFAM" id="SSF48403">
    <property type="entry name" value="Ankyrin repeat"/>
    <property type="match status" value="1"/>
</dbReference>
<dbReference type="InterPro" id="IPR002110">
    <property type="entry name" value="Ankyrin_rpt"/>
</dbReference>
<dbReference type="InterPro" id="IPR035984">
    <property type="entry name" value="Acyl-CoA-binding_sf"/>
</dbReference>
<feature type="repeat" description="ANK" evidence="5">
    <location>
        <begin position="151"/>
        <end position="183"/>
    </location>
</feature>
<evidence type="ECO:0000256" key="1">
    <source>
        <dbReference type="ARBA" id="ARBA00018419"/>
    </source>
</evidence>